<evidence type="ECO:0000313" key="2">
    <source>
        <dbReference type="EMBL" id="KAK0652768.1"/>
    </source>
</evidence>
<dbReference type="Proteomes" id="UP001174936">
    <property type="component" value="Unassembled WGS sequence"/>
</dbReference>
<keyword evidence="3" id="KW-1185">Reference proteome</keyword>
<proteinExistence type="predicted"/>
<evidence type="ECO:0000313" key="3">
    <source>
        <dbReference type="Proteomes" id="UP001174936"/>
    </source>
</evidence>
<feature type="region of interest" description="Disordered" evidence="1">
    <location>
        <begin position="214"/>
        <end position="245"/>
    </location>
</feature>
<sequence length="245" mass="27726">MPGLSWAARGANSTTRSIRRPSGNSLDWLRNSRQLERRPVCAGRGSQEYCIRQTAQPGRRRRSRLNEYKVKRGGISARSQYRHPLHSNPSQVSGRLLSHCYSLISLFSRTKDTRTYKMCNADGCKLVAYGGFWDIYTMFPTLAIPTTTKFITFPSSELRPRPEPTTENKDAYDAWNAAYQVWGTLRCPGDCQKGYFCRLHGSWITGQEVADGVAPPADRQAKTDKECLALHSDGKKSMARRGRRD</sequence>
<dbReference type="AlphaFoldDB" id="A0AA39YHK0"/>
<comment type="caution">
    <text evidence="2">The sequence shown here is derived from an EMBL/GenBank/DDBJ whole genome shotgun (WGS) entry which is preliminary data.</text>
</comment>
<evidence type="ECO:0000256" key="1">
    <source>
        <dbReference type="SAM" id="MobiDB-lite"/>
    </source>
</evidence>
<protein>
    <submittedName>
        <fullName evidence="2">Uncharacterized protein</fullName>
    </submittedName>
</protein>
<accession>A0AA39YHK0</accession>
<reference evidence="2" key="1">
    <citation type="submission" date="2023-06" db="EMBL/GenBank/DDBJ databases">
        <title>Genome-scale phylogeny and comparative genomics of the fungal order Sordariales.</title>
        <authorList>
            <consortium name="Lawrence Berkeley National Laboratory"/>
            <person name="Hensen N."/>
            <person name="Bonometti L."/>
            <person name="Westerberg I."/>
            <person name="Brannstrom I.O."/>
            <person name="Guillou S."/>
            <person name="Cros-Aarteil S."/>
            <person name="Calhoun S."/>
            <person name="Haridas S."/>
            <person name="Kuo A."/>
            <person name="Mondo S."/>
            <person name="Pangilinan J."/>
            <person name="Riley R."/>
            <person name="Labutti K."/>
            <person name="Andreopoulos B."/>
            <person name="Lipzen A."/>
            <person name="Chen C."/>
            <person name="Yanf M."/>
            <person name="Daum C."/>
            <person name="Ng V."/>
            <person name="Clum A."/>
            <person name="Steindorff A."/>
            <person name="Ohm R."/>
            <person name="Martin F."/>
            <person name="Silar P."/>
            <person name="Natvig D."/>
            <person name="Lalanne C."/>
            <person name="Gautier V."/>
            <person name="Ament-Velasquez S.L."/>
            <person name="Kruys A."/>
            <person name="Hutchinson M.I."/>
            <person name="Powell A.J."/>
            <person name="Barry K."/>
            <person name="Miller A.N."/>
            <person name="Grigoriev I.V."/>
            <person name="Debuchy R."/>
            <person name="Gladieux P."/>
            <person name="Thoren M.H."/>
            <person name="Johannesson H."/>
        </authorList>
    </citation>
    <scope>NUCLEOTIDE SEQUENCE</scope>
    <source>
        <strain evidence="2">SMH2532-1</strain>
    </source>
</reference>
<gene>
    <name evidence="2" type="ORF">B0T16DRAFT_105260</name>
</gene>
<dbReference type="EMBL" id="JAULSV010000002">
    <property type="protein sequence ID" value="KAK0652768.1"/>
    <property type="molecule type" value="Genomic_DNA"/>
</dbReference>
<name>A0AA39YHK0_9PEZI</name>
<feature type="region of interest" description="Disordered" evidence="1">
    <location>
        <begin position="1"/>
        <end position="25"/>
    </location>
</feature>
<feature type="compositionally biased region" description="Basic and acidic residues" evidence="1">
    <location>
        <begin position="219"/>
        <end position="236"/>
    </location>
</feature>
<organism evidence="2 3">
    <name type="scientific">Cercophora newfieldiana</name>
    <dbReference type="NCBI Taxonomy" id="92897"/>
    <lineage>
        <taxon>Eukaryota</taxon>
        <taxon>Fungi</taxon>
        <taxon>Dikarya</taxon>
        <taxon>Ascomycota</taxon>
        <taxon>Pezizomycotina</taxon>
        <taxon>Sordariomycetes</taxon>
        <taxon>Sordariomycetidae</taxon>
        <taxon>Sordariales</taxon>
        <taxon>Lasiosphaeriaceae</taxon>
        <taxon>Cercophora</taxon>
    </lineage>
</organism>